<proteinExistence type="predicted"/>
<feature type="region of interest" description="Disordered" evidence="1">
    <location>
        <begin position="135"/>
        <end position="182"/>
    </location>
</feature>
<name>A0A0B2VM57_TOXCA</name>
<evidence type="ECO:0000313" key="3">
    <source>
        <dbReference type="Proteomes" id="UP000031036"/>
    </source>
</evidence>
<evidence type="ECO:0000256" key="1">
    <source>
        <dbReference type="SAM" id="MobiDB-lite"/>
    </source>
</evidence>
<evidence type="ECO:0000313" key="2">
    <source>
        <dbReference type="EMBL" id="KHN82522.1"/>
    </source>
</evidence>
<dbReference type="Proteomes" id="UP000031036">
    <property type="component" value="Unassembled WGS sequence"/>
</dbReference>
<protein>
    <submittedName>
        <fullName evidence="2">Cardiomyopathy-associated protein 5</fullName>
    </submittedName>
</protein>
<comment type="caution">
    <text evidence="2">The sequence shown here is derived from an EMBL/GenBank/DDBJ whole genome shotgun (WGS) entry which is preliminary data.</text>
</comment>
<organism evidence="2 3">
    <name type="scientific">Toxocara canis</name>
    <name type="common">Canine roundworm</name>
    <dbReference type="NCBI Taxonomy" id="6265"/>
    <lineage>
        <taxon>Eukaryota</taxon>
        <taxon>Metazoa</taxon>
        <taxon>Ecdysozoa</taxon>
        <taxon>Nematoda</taxon>
        <taxon>Chromadorea</taxon>
        <taxon>Rhabditida</taxon>
        <taxon>Spirurina</taxon>
        <taxon>Ascaridomorpha</taxon>
        <taxon>Ascaridoidea</taxon>
        <taxon>Toxocaridae</taxon>
        <taxon>Toxocara</taxon>
    </lineage>
</organism>
<sequence length="1186" mass="132730">MVHSISGRHHETRNEVLLIPRETDDNRGERRATVGTRKFSNRAFIVQEDREVPQSSSNSSSVGYSNEGFGVHLLSNEVGISAEHLMEDNPELEGTSRLMFGEHFNGNTAESANGEIHPGCSAEMIGEERNGDLCSELESDEDPNWSVPSSMSGDLFNDPLREQRIAKKKRRKESTKVKEPKSSRMALKQYALEVIFAHREELHCKEVASKQPIVRAQRRAIWDKILKEVESKYPFKVSGAKSLKTLWRKTLLKIRRTEKKYKRYATQTGNDATVERKRSFSDIEMKIYRWICSMASLEPIFLAEQRRLDRPSTAELLTNALQWRIDEDSARSHVSVFSTSRLRKEVREYALEVIFRHSEQLRPQNLVGNKWLAKRLPPALWNDVLREVSRKYPSTVISAKALRDVWRSTVLKMKRLKAAFNRPSIQMDNDASVGELPSLSGVEMKIFEWVCSAPGIETTLNDRENWPYLQNGDLGSTSVAPLALDARSLGEVTAKEAARIVQSGSGMHSENKVLTTHNEHRIARKLTNNFTDIVINLVDAQRCVFGVTFPHESGKTATVQRITSVCPKDVFSCRLRCKYASCGGCVHMFTCTCWRSADNGGVLCRHCHAVLPLTRAFLNVSLDTSREEGIPAEVVMVREGDIRAEEDLNRGGGRGEGIRAKDIMVREEDVQVEEVMVREKSIRAEELLVRKQSIRAEEVEDIRNEEVVIRKEGIRAEEIMVREDGIRTEEVIVRAEGIRADEIVIREEGIQAEDIMVKEEGIRGEEVISRTEGSRANEIVITEEGIRAEEIMVKEEGIRAEEVVARTEDSRANEVVIAAEGIPAEELMVKEGGVRAERVIARTEGIGAHKTVVREEGIRAEEVEDIRDEEVMIREEGIRAEEVMVREEGIGDGEVIARREGFRPNEVVIREEGVRAEEIMVREESIEAEGFIARGEGIRAGEAIVREEGILAEDGAEEVMLREKSIRAEEVMSGEESVRAEDVMVDGEEEQDRADADAVNGGLVHQPTAVSERSAAVRVQNAGCAEDAGQRMPLFANISQSVLTTCGSSGSITAMTSRNGSTVNQILIEGPVAISVHTGRDGEAISNSSFAKNQLNDSPDCSKSDFQLARQELIRILQDRRLSNLSEEEKRGVTDKFNEISEALRSYINATRKRPVVPTVFLHSSSGVNSTISLATIGKVTCIRLK</sequence>
<dbReference type="STRING" id="6265.A0A0B2VM57"/>
<dbReference type="OrthoDB" id="10004365at2759"/>
<gene>
    <name evidence="2" type="primary">Cmya5</name>
    <name evidence="2" type="ORF">Tcan_15285</name>
</gene>
<keyword evidence="3" id="KW-1185">Reference proteome</keyword>
<accession>A0A0B2VM57</accession>
<reference evidence="2 3" key="1">
    <citation type="submission" date="2014-11" db="EMBL/GenBank/DDBJ databases">
        <title>Genetic blueprint of the zoonotic pathogen Toxocara canis.</title>
        <authorList>
            <person name="Zhu X.-Q."/>
            <person name="Korhonen P.K."/>
            <person name="Cai H."/>
            <person name="Young N.D."/>
            <person name="Nejsum P."/>
            <person name="von Samson-Himmelstjerna G."/>
            <person name="Boag P.R."/>
            <person name="Tan P."/>
            <person name="Li Q."/>
            <person name="Min J."/>
            <person name="Yang Y."/>
            <person name="Wang X."/>
            <person name="Fang X."/>
            <person name="Hall R.S."/>
            <person name="Hofmann A."/>
            <person name="Sternberg P.W."/>
            <person name="Jex A.R."/>
            <person name="Gasser R.B."/>
        </authorList>
    </citation>
    <scope>NUCLEOTIDE SEQUENCE [LARGE SCALE GENOMIC DNA]</scope>
    <source>
        <strain evidence="2">PN_DK_2014</strain>
    </source>
</reference>
<dbReference type="EMBL" id="JPKZ01001342">
    <property type="protein sequence ID" value="KHN82522.1"/>
    <property type="molecule type" value="Genomic_DNA"/>
</dbReference>
<dbReference type="AlphaFoldDB" id="A0A0B2VM57"/>